<dbReference type="InterPro" id="IPR036095">
    <property type="entry name" value="PTS_EIIB-like_sf"/>
</dbReference>
<comment type="caution">
    <text evidence="9">The sequence shown here is derived from an EMBL/GenBank/DDBJ whole genome shotgun (WGS) entry which is preliminary data.</text>
</comment>
<evidence type="ECO:0000256" key="4">
    <source>
        <dbReference type="ARBA" id="ARBA00022679"/>
    </source>
</evidence>
<evidence type="ECO:0000256" key="1">
    <source>
        <dbReference type="ARBA" id="ARBA00022448"/>
    </source>
</evidence>
<dbReference type="PROSITE" id="PS51100">
    <property type="entry name" value="PTS_EIIB_TYPE_3"/>
    <property type="match status" value="1"/>
</dbReference>
<evidence type="ECO:0000259" key="8">
    <source>
        <dbReference type="PROSITE" id="PS51100"/>
    </source>
</evidence>
<feature type="domain" description="PTS EIIB type-3" evidence="8">
    <location>
        <begin position="1"/>
        <end position="103"/>
    </location>
</feature>
<dbReference type="Gene3D" id="3.40.50.2300">
    <property type="match status" value="1"/>
</dbReference>
<dbReference type="Pfam" id="PF02302">
    <property type="entry name" value="PTS_IIB"/>
    <property type="match status" value="1"/>
</dbReference>
<keyword evidence="6" id="KW-0418">Kinase</keyword>
<reference evidence="9 10" key="1">
    <citation type="journal article" date="2014" name="J. Microbiol.">
        <title>Diaminobutyricibacter tongyongensis gen. nov., sp. nov. and Homoserinibacter gongjuensis gen. nov., sp. nov. belong to the family Microbacteriaceae.</title>
        <authorList>
            <person name="Kim S.J."/>
            <person name="Ahn J.H."/>
            <person name="Weon H.Y."/>
            <person name="Hamada M."/>
            <person name="Suzuki K."/>
            <person name="Kwon S.W."/>
        </authorList>
    </citation>
    <scope>NUCLEOTIDE SEQUENCE [LARGE SCALE GENOMIC DNA]</scope>
    <source>
        <strain evidence="9 10">NBRC 108724</strain>
    </source>
</reference>
<dbReference type="GO" id="GO:0009401">
    <property type="term" value="P:phosphoenolpyruvate-dependent sugar phosphotransferase system"/>
    <property type="evidence" value="ECO:0007669"/>
    <property type="project" value="UniProtKB-KW"/>
</dbReference>
<keyword evidence="4" id="KW-0808">Transferase</keyword>
<dbReference type="InterPro" id="IPR003501">
    <property type="entry name" value="PTS_EIIB_2/3"/>
</dbReference>
<dbReference type="Proteomes" id="UP000474967">
    <property type="component" value="Unassembled WGS sequence"/>
</dbReference>
<keyword evidence="10" id="KW-1185">Reference proteome</keyword>
<dbReference type="PANTHER" id="PTHR34581">
    <property type="entry name" value="PTS SYSTEM N,N'-DIACETYLCHITOBIOSE-SPECIFIC EIIB COMPONENT"/>
    <property type="match status" value="1"/>
</dbReference>
<evidence type="ECO:0000256" key="2">
    <source>
        <dbReference type="ARBA" id="ARBA00022553"/>
    </source>
</evidence>
<evidence type="ECO:0000313" key="10">
    <source>
        <dbReference type="Proteomes" id="UP000474967"/>
    </source>
</evidence>
<evidence type="ECO:0000313" key="9">
    <source>
        <dbReference type="EMBL" id="NEN05368.1"/>
    </source>
</evidence>
<name>A0A6L9XWI1_9MICO</name>
<evidence type="ECO:0000256" key="5">
    <source>
        <dbReference type="ARBA" id="ARBA00022683"/>
    </source>
</evidence>
<sequence>MKILVVCGAGASSTFVASKVRKVAGDRGLPVRVEAGSASQLESQLTDVDVVLVGAHLADHELDLRTRVAASGARMAFLPALAPAHLSGDVALDLALDAMGAAL</sequence>
<evidence type="ECO:0000256" key="6">
    <source>
        <dbReference type="ARBA" id="ARBA00022777"/>
    </source>
</evidence>
<dbReference type="EMBL" id="JAAGWY010000001">
    <property type="protein sequence ID" value="NEN05368.1"/>
    <property type="molecule type" value="Genomic_DNA"/>
</dbReference>
<gene>
    <name evidence="9" type="ORF">G3T36_05735</name>
</gene>
<dbReference type="InterPro" id="IPR051819">
    <property type="entry name" value="PTS_sugar-specific_EIIB"/>
</dbReference>
<organism evidence="9 10">
    <name type="scientific">Leifsonia tongyongensis</name>
    <dbReference type="NCBI Taxonomy" id="1268043"/>
    <lineage>
        <taxon>Bacteria</taxon>
        <taxon>Bacillati</taxon>
        <taxon>Actinomycetota</taxon>
        <taxon>Actinomycetes</taxon>
        <taxon>Micrococcales</taxon>
        <taxon>Microbacteriaceae</taxon>
        <taxon>Leifsonia</taxon>
    </lineage>
</organism>
<dbReference type="GO" id="GO:0016301">
    <property type="term" value="F:kinase activity"/>
    <property type="evidence" value="ECO:0007669"/>
    <property type="project" value="UniProtKB-KW"/>
</dbReference>
<protein>
    <submittedName>
        <fullName evidence="9">PTS IIB subunit</fullName>
    </submittedName>
</protein>
<dbReference type="AlphaFoldDB" id="A0A6L9XWI1"/>
<dbReference type="RefSeq" id="WP_163288593.1">
    <property type="nucleotide sequence ID" value="NZ_JAAGWY010000001.1"/>
</dbReference>
<dbReference type="GO" id="GO:0008982">
    <property type="term" value="F:protein-N(PI)-phosphohistidine-sugar phosphotransferase activity"/>
    <property type="evidence" value="ECO:0007669"/>
    <property type="project" value="InterPro"/>
</dbReference>
<feature type="modified residue" description="Phosphocysteine; by EIIA" evidence="7">
    <location>
        <position position="7"/>
    </location>
</feature>
<evidence type="ECO:0000256" key="3">
    <source>
        <dbReference type="ARBA" id="ARBA00022597"/>
    </source>
</evidence>
<keyword evidence="5" id="KW-0598">Phosphotransferase system</keyword>
<keyword evidence="1" id="KW-0813">Transport</keyword>
<accession>A0A6L9XWI1</accession>
<dbReference type="PANTHER" id="PTHR34581:SF2">
    <property type="entry name" value="PTS SYSTEM N,N'-DIACETYLCHITOBIOSE-SPECIFIC EIIB COMPONENT"/>
    <property type="match status" value="1"/>
</dbReference>
<evidence type="ECO:0000256" key="7">
    <source>
        <dbReference type="PROSITE-ProRule" id="PRU00423"/>
    </source>
</evidence>
<keyword evidence="3" id="KW-0762">Sugar transport</keyword>
<dbReference type="InterPro" id="IPR013012">
    <property type="entry name" value="PTS_EIIB_3"/>
</dbReference>
<proteinExistence type="predicted"/>
<dbReference type="SUPFAM" id="SSF52794">
    <property type="entry name" value="PTS system IIB component-like"/>
    <property type="match status" value="1"/>
</dbReference>
<keyword evidence="2" id="KW-0597">Phosphoprotein</keyword>